<keyword evidence="13" id="KW-1185">Reference proteome</keyword>
<comment type="caution">
    <text evidence="12">The sequence shown here is derived from an EMBL/GenBank/DDBJ whole genome shotgun (WGS) entry which is preliminary data.</text>
</comment>
<feature type="domain" description="GH16" evidence="11">
    <location>
        <begin position="327"/>
        <end position="717"/>
    </location>
</feature>
<feature type="compositionally biased region" description="Low complexity" evidence="9">
    <location>
        <begin position="16"/>
        <end position="31"/>
    </location>
</feature>
<dbReference type="PANTHER" id="PTHR31361:SF1">
    <property type="entry name" value="BETA-GLUCAN SYNTHESIS-ASSOCIATED PROTEIN KRE6-RELATED"/>
    <property type="match status" value="1"/>
</dbReference>
<dbReference type="AlphaFoldDB" id="A0AAN7WSB5"/>
<evidence type="ECO:0000256" key="3">
    <source>
        <dbReference type="ARBA" id="ARBA00022692"/>
    </source>
</evidence>
<dbReference type="InterPro" id="IPR013320">
    <property type="entry name" value="ConA-like_dom_sf"/>
</dbReference>
<dbReference type="GO" id="GO:0005789">
    <property type="term" value="C:endoplasmic reticulum membrane"/>
    <property type="evidence" value="ECO:0007669"/>
    <property type="project" value="TreeGrafter"/>
</dbReference>
<reference evidence="13" key="1">
    <citation type="submission" date="2023-07" db="EMBL/GenBank/DDBJ databases">
        <title>A draft genome of Kazachstania heterogenica Y-27499.</title>
        <authorList>
            <person name="Donic C."/>
            <person name="Kralova J.S."/>
            <person name="Fidel L."/>
            <person name="Ben-Dor S."/>
            <person name="Jung S."/>
        </authorList>
    </citation>
    <scope>NUCLEOTIDE SEQUENCE [LARGE SCALE GENOMIC DNA]</scope>
    <source>
        <strain evidence="13">Y27499</strain>
    </source>
</reference>
<dbReference type="PROSITE" id="PS51762">
    <property type="entry name" value="GH16_2"/>
    <property type="match status" value="1"/>
</dbReference>
<evidence type="ECO:0000256" key="7">
    <source>
        <dbReference type="ARBA" id="ARBA00023180"/>
    </source>
</evidence>
<dbReference type="CDD" id="cd02180">
    <property type="entry name" value="GH16_fungal_KRE6_glucanase"/>
    <property type="match status" value="1"/>
</dbReference>
<dbReference type="SUPFAM" id="SSF49899">
    <property type="entry name" value="Concanavalin A-like lectins/glucanases"/>
    <property type="match status" value="1"/>
</dbReference>
<proteinExistence type="inferred from homology"/>
<keyword evidence="3 10" id="KW-0812">Transmembrane</keyword>
<dbReference type="PANTHER" id="PTHR31361">
    <property type="entry name" value="BETA-GLUCAN SYNTHESIS-ASSOCIATED PROTEIN KRE6-RELATED"/>
    <property type="match status" value="1"/>
</dbReference>
<dbReference type="Proteomes" id="UP001306508">
    <property type="component" value="Unassembled WGS sequence"/>
</dbReference>
<feature type="region of interest" description="Disordered" evidence="9">
    <location>
        <begin position="1"/>
        <end position="166"/>
    </location>
</feature>
<evidence type="ECO:0000259" key="11">
    <source>
        <dbReference type="PROSITE" id="PS51762"/>
    </source>
</evidence>
<dbReference type="InterPro" id="IPR005629">
    <property type="entry name" value="Skn1/Kre6/Sbg1"/>
</dbReference>
<comment type="similarity">
    <text evidence="2">Belongs to the SKN1/KRE6 family.</text>
</comment>
<comment type="subcellular location">
    <subcellularLocation>
        <location evidence="1">Membrane</location>
        <topology evidence="1">Single-pass type II membrane protein</topology>
    </subcellularLocation>
</comment>
<dbReference type="InterPro" id="IPR000757">
    <property type="entry name" value="Beta-glucanase-like"/>
</dbReference>
<dbReference type="EMBL" id="JAWIZZ010000036">
    <property type="protein sequence ID" value="KAK5781357.1"/>
    <property type="molecule type" value="Genomic_DNA"/>
</dbReference>
<keyword evidence="6 10" id="KW-0472">Membrane</keyword>
<accession>A0AAN7WSB5</accession>
<dbReference type="Pfam" id="PF03935">
    <property type="entry name" value="SKN1_KRE6_Sbg1"/>
    <property type="match status" value="1"/>
</dbReference>
<evidence type="ECO:0000313" key="12">
    <source>
        <dbReference type="EMBL" id="KAK5781357.1"/>
    </source>
</evidence>
<dbReference type="GO" id="GO:0015926">
    <property type="term" value="F:glucosidase activity"/>
    <property type="evidence" value="ECO:0007669"/>
    <property type="project" value="TreeGrafter"/>
</dbReference>
<feature type="compositionally biased region" description="Polar residues" evidence="9">
    <location>
        <begin position="1"/>
        <end position="12"/>
    </location>
</feature>
<evidence type="ECO:0000256" key="9">
    <source>
        <dbReference type="SAM" id="MobiDB-lite"/>
    </source>
</evidence>
<evidence type="ECO:0000256" key="2">
    <source>
        <dbReference type="ARBA" id="ARBA00010962"/>
    </source>
</evidence>
<organism evidence="12 13">
    <name type="scientific">Arxiozyma heterogenica</name>
    <dbReference type="NCBI Taxonomy" id="278026"/>
    <lineage>
        <taxon>Eukaryota</taxon>
        <taxon>Fungi</taxon>
        <taxon>Dikarya</taxon>
        <taxon>Ascomycota</taxon>
        <taxon>Saccharomycotina</taxon>
        <taxon>Saccharomycetes</taxon>
        <taxon>Saccharomycetales</taxon>
        <taxon>Saccharomycetaceae</taxon>
        <taxon>Arxiozyma</taxon>
    </lineage>
</organism>
<evidence type="ECO:0000256" key="5">
    <source>
        <dbReference type="ARBA" id="ARBA00022989"/>
    </source>
</evidence>
<feature type="transmembrane region" description="Helical" evidence="10">
    <location>
        <begin position="296"/>
        <end position="319"/>
    </location>
</feature>
<evidence type="ECO:0000256" key="10">
    <source>
        <dbReference type="SAM" id="Phobius"/>
    </source>
</evidence>
<feature type="compositionally biased region" description="Polar residues" evidence="9">
    <location>
        <begin position="117"/>
        <end position="128"/>
    </location>
</feature>
<evidence type="ECO:0000256" key="8">
    <source>
        <dbReference type="ARBA" id="ARBA00023316"/>
    </source>
</evidence>
<dbReference type="GO" id="GO:0005886">
    <property type="term" value="C:plasma membrane"/>
    <property type="evidence" value="ECO:0007669"/>
    <property type="project" value="TreeGrafter"/>
</dbReference>
<protein>
    <recommendedName>
        <fullName evidence="11">GH16 domain-containing protein</fullName>
    </recommendedName>
</protein>
<dbReference type="Gene3D" id="2.60.120.200">
    <property type="match status" value="1"/>
</dbReference>
<evidence type="ECO:0000256" key="6">
    <source>
        <dbReference type="ARBA" id="ARBA00023136"/>
    </source>
</evidence>
<feature type="compositionally biased region" description="Polar residues" evidence="9">
    <location>
        <begin position="76"/>
        <end position="101"/>
    </location>
</feature>
<name>A0AAN7WSB5_9SACH</name>
<gene>
    <name evidence="12" type="ORF">RI543_001198</name>
</gene>
<dbReference type="FunFam" id="2.60.120.200:FF:000140">
    <property type="entry name" value="Beta-glucan synthesis-associated protein"/>
    <property type="match status" value="1"/>
</dbReference>
<dbReference type="GO" id="GO:0006078">
    <property type="term" value="P:(1-&gt;6)-beta-D-glucan biosynthetic process"/>
    <property type="evidence" value="ECO:0007669"/>
    <property type="project" value="TreeGrafter"/>
</dbReference>
<dbReference type="GO" id="GO:0031505">
    <property type="term" value="P:fungal-type cell wall organization"/>
    <property type="evidence" value="ECO:0007669"/>
    <property type="project" value="TreeGrafter"/>
</dbReference>
<evidence type="ECO:0000256" key="4">
    <source>
        <dbReference type="ARBA" id="ARBA00022968"/>
    </source>
</evidence>
<keyword evidence="4" id="KW-0735">Signal-anchor</keyword>
<keyword evidence="5 10" id="KW-1133">Transmembrane helix</keyword>
<evidence type="ECO:0000256" key="1">
    <source>
        <dbReference type="ARBA" id="ARBA00004606"/>
    </source>
</evidence>
<keyword evidence="7" id="KW-0325">Glycoprotein</keyword>
<feature type="compositionally biased region" description="Low complexity" evidence="9">
    <location>
        <begin position="133"/>
        <end position="149"/>
    </location>
</feature>
<sequence length="776" mass="86821">MRKLTNEYNASGNVMEENTSSSLEEFTSSSTPYSENNVQYDDEQLKNVQVAGRFDESPSLNNPFTTQRDDFMESFPDSQGDSQNSLLPTHTHGTARYQASNPYPDYRGYYSRDRTSEGNNRNVNNTSYDGEYTSSSNSKSNLNTNTKFNDSIGNENSPPNPGKYISTSKLISDIPLSNSFIHTPKPFDRYPKVSSTVPKQVLQINKVVISPTETNTKSSNHNSSSTIDSSSFGSKNNGFIEKDFSPFGGYPKSLFPLSMDEKEVDDYLHNPNPEEEAKLDRRRVLEDLRHMNTKSLMGFAGLLTLFLGAMAVFIVLPALTFTGYVNHSTKTDSVPENVTFVEYLTEYQYPQLAAIRTSLIDPDTPTSAYTKKSKNGDTWQLVFSDEFNAEGRTFYEGDDQFWTSPNIHYAATNDLEWYSPDSTTTSNGTLKLRMDAYKNHNLFYRSGMLQSWNKFCFTQGSIEVSANLPNYGRVAGLWPGIWTMGNLARPGYLASTEGLWPYSYDSCDAGITPNQSSPDGISYLPGQRLSACTCDDEDTPSPGIGRGAPEIDVLEGSVDTALGTGVASQSLQVAPFDIWYIPDYEYIEIYNFSTTAMNSYTGGPFQQAISAVTTLNTAWYEYGPQGGYYQTFGMEYLNDDKDGYVQWSVGGVPTFTLYSTALHPNGNIGWRTISKEPMSIILNLGISNSWDYIDWPQIFFPVTMSIDYVRIYQPKNAISTTCDPEDFPTYDYIESHKNAYTNANLTSWKMAGYTFPKNALTGNCKSSAWNARKKKT</sequence>
<keyword evidence="8" id="KW-0961">Cell wall biogenesis/degradation</keyword>
<evidence type="ECO:0000313" key="13">
    <source>
        <dbReference type="Proteomes" id="UP001306508"/>
    </source>
</evidence>